<dbReference type="CDD" id="cd04037">
    <property type="entry name" value="C2E_Ferlin"/>
    <property type="match status" value="1"/>
</dbReference>
<keyword evidence="9" id="KW-1185">Reference proteome</keyword>
<dbReference type="GO" id="GO:0007009">
    <property type="term" value="P:plasma membrane organization"/>
    <property type="evidence" value="ECO:0007669"/>
    <property type="project" value="TreeGrafter"/>
</dbReference>
<dbReference type="CDD" id="cd08374">
    <property type="entry name" value="C2F_Ferlin"/>
    <property type="match status" value="1"/>
</dbReference>
<keyword evidence="5 6" id="KW-0472">Membrane</keyword>
<protein>
    <recommendedName>
        <fullName evidence="7">C2 domain-containing protein</fullName>
    </recommendedName>
</protein>
<feature type="transmembrane region" description="Helical" evidence="6">
    <location>
        <begin position="1613"/>
        <end position="1634"/>
    </location>
</feature>
<comment type="caution">
    <text evidence="8">The sequence shown here is derived from an EMBL/GenBank/DDBJ whole genome shotgun (WGS) entry which is preliminary data.</text>
</comment>
<dbReference type="PANTHER" id="PTHR12546">
    <property type="entry name" value="FER-1-LIKE"/>
    <property type="match status" value="1"/>
</dbReference>
<feature type="domain" description="C2" evidence="7">
    <location>
        <begin position="1"/>
        <end position="124"/>
    </location>
</feature>
<dbReference type="EMBL" id="JAJJHW010002585">
    <property type="protein sequence ID" value="KAH8370268.1"/>
    <property type="molecule type" value="Genomic_DNA"/>
</dbReference>
<dbReference type="InterPro" id="IPR055072">
    <property type="entry name" value="Ferlin_DSRM"/>
</dbReference>
<evidence type="ECO:0000259" key="7">
    <source>
        <dbReference type="PROSITE" id="PS50004"/>
    </source>
</evidence>
<name>A0AAD4PKK8_9MUSC</name>
<dbReference type="InterPro" id="IPR035892">
    <property type="entry name" value="C2_domain_sf"/>
</dbReference>
<keyword evidence="2 6" id="KW-0812">Transmembrane</keyword>
<dbReference type="Pfam" id="PF00168">
    <property type="entry name" value="C2"/>
    <property type="match status" value="5"/>
</dbReference>
<evidence type="ECO:0000256" key="2">
    <source>
        <dbReference type="ARBA" id="ARBA00022692"/>
    </source>
</evidence>
<evidence type="ECO:0000256" key="1">
    <source>
        <dbReference type="ARBA" id="ARBA00004167"/>
    </source>
</evidence>
<dbReference type="SMART" id="SM01202">
    <property type="entry name" value="FerI"/>
    <property type="match status" value="1"/>
</dbReference>
<dbReference type="Gene3D" id="2.60.40.150">
    <property type="entry name" value="C2 domain"/>
    <property type="match status" value="5"/>
</dbReference>
<dbReference type="Pfam" id="PF16165">
    <property type="entry name" value="Ferlin_C"/>
    <property type="match status" value="1"/>
</dbReference>
<dbReference type="InterPro" id="IPR032362">
    <property type="entry name" value="Ferlin_C"/>
</dbReference>
<evidence type="ECO:0000256" key="3">
    <source>
        <dbReference type="ARBA" id="ARBA00022737"/>
    </source>
</evidence>
<dbReference type="InterPro" id="IPR012968">
    <property type="entry name" value="FerIin_dom"/>
</dbReference>
<dbReference type="PROSITE" id="PS50004">
    <property type="entry name" value="C2"/>
    <property type="match status" value="3"/>
</dbReference>
<comment type="subcellular location">
    <subcellularLocation>
        <location evidence="1">Membrane</location>
        <topology evidence="1">Single-pass membrane protein</topology>
    </subcellularLocation>
</comment>
<dbReference type="SUPFAM" id="SSF49562">
    <property type="entry name" value="C2 domain (Calcium/lipid-binding domain, CaLB)"/>
    <property type="match status" value="5"/>
</dbReference>
<dbReference type="PANTHER" id="PTHR12546:SF60">
    <property type="entry name" value="MISFIRE, ISOFORM F"/>
    <property type="match status" value="1"/>
</dbReference>
<keyword evidence="3" id="KW-0677">Repeat</keyword>
<dbReference type="Proteomes" id="UP001200034">
    <property type="component" value="Unassembled WGS sequence"/>
</dbReference>
<evidence type="ECO:0000313" key="8">
    <source>
        <dbReference type="EMBL" id="KAH8370268.1"/>
    </source>
</evidence>
<evidence type="ECO:0000313" key="9">
    <source>
        <dbReference type="Proteomes" id="UP001200034"/>
    </source>
</evidence>
<reference evidence="8" key="1">
    <citation type="journal article" date="2021" name="Mol. Ecol. Resour.">
        <title>Phylogenomic analyses of the genus Drosophila reveals genomic signals of climate adaptation.</title>
        <authorList>
            <person name="Li F."/>
            <person name="Rane R.V."/>
            <person name="Luria V."/>
            <person name="Xiong Z."/>
            <person name="Chen J."/>
            <person name="Li Z."/>
            <person name="Catullo R.A."/>
            <person name="Griffin P.C."/>
            <person name="Schiffer M."/>
            <person name="Pearce S."/>
            <person name="Lee S.F."/>
            <person name="McElroy K."/>
            <person name="Stocker A."/>
            <person name="Shirriffs J."/>
            <person name="Cockerell F."/>
            <person name="Coppin C."/>
            <person name="Sgro C.M."/>
            <person name="Karger A."/>
            <person name="Cain J.W."/>
            <person name="Weber J.A."/>
            <person name="Santpere G."/>
            <person name="Kirschner M.W."/>
            <person name="Hoffmann A.A."/>
            <person name="Oakeshott J.G."/>
            <person name="Zhang G."/>
        </authorList>
    </citation>
    <scope>NUCLEOTIDE SEQUENCE</scope>
    <source>
        <strain evidence="8">BGI-SZ-2011g</strain>
    </source>
</reference>
<proteinExistence type="predicted"/>
<feature type="domain" description="C2" evidence="7">
    <location>
        <begin position="1370"/>
        <end position="1512"/>
    </location>
</feature>
<dbReference type="Pfam" id="PF22901">
    <property type="entry name" value="dsrm_Ferlin"/>
    <property type="match status" value="1"/>
</dbReference>
<accession>A0AAD4PKK8</accession>
<dbReference type="InterPro" id="IPR000008">
    <property type="entry name" value="C2_dom"/>
</dbReference>
<feature type="domain" description="C2" evidence="7">
    <location>
        <begin position="1132"/>
        <end position="1251"/>
    </location>
</feature>
<evidence type="ECO:0000256" key="4">
    <source>
        <dbReference type="ARBA" id="ARBA00022989"/>
    </source>
</evidence>
<sequence>MNHLEDCFAGAPQEFLICITVHKAANTGVFTGELYVKISLDKMSKNTKTHANSENPFFNEIDCFSTQYFVFEFHCTLTELLRLTVLFELKKYLLYKKNVTVGELLIDLHSVWSQPSHSYFKKWGRLETPISDEPLGDDVKENIAHLQIDLAIISQHSAVKTGPNQDELGPENINKFIATQNFDDIKSNLLQDVESYTQSNIRYFLRLYKGIFVKKSNYMLQVSFAGFKAKTQVAKNTLTPEWNLEFTFAWVYPSLAQRFLILIFLHEHLQWKCVAEYEISIEEIAFKDTPSLGPTYLHLYDPVNPLNYVGRILMDLQSHMLSEDRPSHVLITKSIDSFSDTRNTTDENFFVEFLPLLGNNIHTSSNSYKFVAKLAEKYSNDLVGALKTPPGKFRTTMHTKCFRQDSPFRSCLFKLRLPDNRSKFVSDFLIIDIINFMRSELDIFRIYQLKYPNELRNQSKCLKFLLHSIMSKLKEGLAKSQFNHDLGEDATSWDKNRQHFLQGYFVKLSRQLRALRQKIKYSYQEHLDATIMDILNEVQRLICEISSLANSLRVQDDWPELLLTLSAGGKVLGTCRLNAKHFLFIQKLQKYQSTNQCWKVKSFVFKAAGCTHSCGNCGCNVGVILGCISIVLDRERREFLSYIAGDWSSDDFMVWQPNVVQTFISCQVYVHQAKVRPGAEHKPLSDGHVTVYFAEQAAETPTAPATLSPIWNAVITFKVLALPGSISWYLQNPPLISIEFCSHDPDLAGSGQTVVSVISGEIETEAGWGDGARCWQRSALTKLQKLKSISPPPLKWVPVARNGIVLAEVLMSAEFTELDGETDVYKSEKLAELKTGIPLDIRPNMLNYVLEVIFVGLRNYTKSTLSSAGKRRAKIMMADLVLSSGLSTSRVRNSINFLVAYASGVVSLPDQQEYWPAMVATDVLVNAFNKESTLGAALVPSSTSFLQKERSTKCVREHEYSDDSYGPSSIITMDYDEEATLEDTEDERADGVNSCWKRIKIALGLNAATFANKLALKYDEYAESSDLHEDKRFTWWTKFYNSVHNDQHDRTHLCKHSLVIYQNELEAQPQFGFLHDWAVPVPLVHGVKFKKHGPPKEDIYATLKLQIKLTPCQCASPPCDAGGGDMLRPLAAVLNPHQQTMLKSVTESVHLTVRVYVVQGLQIRPRDWTSESDCYVKLSLGGKMVSDQAHYVPNQSNPIFGRFFELEATLPADPILELMVYDHDKRKDDMIGATLIDLEDRWHSKHHATVGIPKEYSQAGYNQWHDIYLPSEVLENLCHQVGIQPPYFYGNVIEVDGMLFGDETVIAKSEDLHERLSLTVLRNLEKLPSFGYKLVPEHVETRTLYHDDYPGVEQGKIQMWIELFKASMFIPTHIDITPTPPIGYEVRIVVKNLTNVPFGDRNIFGKLMSDIYVTGWCQDVNKRQTTDIHFRSFAGEAVFNWRMIFTLKYSPNEDMMVIRRKGGLFEEIEIKTPPIIYLQVWDKDFITRDDYLGALELNLSNLPEPYYVHQKCQPFSSKRKRVNLFTRKSVKGWFPLQGCPGPVLTYRLTLWQGKIELHLDICTDTEASNSPAGVGHDPPMALERPSRPESSFNPWTHPFKSLHLIFWPQIRKYVFMGVFMVLVGLGLVIFFANLPNRLMSIPLE</sequence>
<dbReference type="InterPro" id="IPR037725">
    <property type="entry name" value="C2F_Ferlin"/>
</dbReference>
<gene>
    <name evidence="8" type="ORF">KR093_002846</name>
</gene>
<dbReference type="InterPro" id="IPR037721">
    <property type="entry name" value="Ferlin"/>
</dbReference>
<organism evidence="8 9">
    <name type="scientific">Drosophila rubida</name>
    <dbReference type="NCBI Taxonomy" id="30044"/>
    <lineage>
        <taxon>Eukaryota</taxon>
        <taxon>Metazoa</taxon>
        <taxon>Ecdysozoa</taxon>
        <taxon>Arthropoda</taxon>
        <taxon>Hexapoda</taxon>
        <taxon>Insecta</taxon>
        <taxon>Pterygota</taxon>
        <taxon>Neoptera</taxon>
        <taxon>Endopterygota</taxon>
        <taxon>Diptera</taxon>
        <taxon>Brachycera</taxon>
        <taxon>Muscomorpha</taxon>
        <taxon>Ephydroidea</taxon>
        <taxon>Drosophilidae</taxon>
        <taxon>Drosophila</taxon>
    </lineage>
</organism>
<keyword evidence="4 6" id="KW-1133">Transmembrane helix</keyword>
<dbReference type="GO" id="GO:0016020">
    <property type="term" value="C:membrane"/>
    <property type="evidence" value="ECO:0007669"/>
    <property type="project" value="UniProtKB-SubCell"/>
</dbReference>
<evidence type="ECO:0000256" key="6">
    <source>
        <dbReference type="SAM" id="Phobius"/>
    </source>
</evidence>
<dbReference type="SMART" id="SM00239">
    <property type="entry name" value="C2"/>
    <property type="match status" value="5"/>
</dbReference>
<evidence type="ECO:0000256" key="5">
    <source>
        <dbReference type="ARBA" id="ARBA00023136"/>
    </source>
</evidence>
<dbReference type="InterPro" id="IPR037724">
    <property type="entry name" value="C2E_Ferlin"/>
</dbReference>